<evidence type="ECO:0000259" key="5">
    <source>
        <dbReference type="Pfam" id="PF03468"/>
    </source>
</evidence>
<dbReference type="InterPro" id="IPR005381">
    <property type="entry name" value="Znf-XS_domain"/>
</dbReference>
<dbReference type="Pfam" id="PF03470">
    <property type="entry name" value="zf-XS"/>
    <property type="match status" value="1"/>
</dbReference>
<evidence type="ECO:0000313" key="8">
    <source>
        <dbReference type="Proteomes" id="UP001177140"/>
    </source>
</evidence>
<feature type="compositionally biased region" description="Basic and acidic residues" evidence="4">
    <location>
        <begin position="1"/>
        <end position="11"/>
    </location>
</feature>
<evidence type="ECO:0000256" key="2">
    <source>
        <dbReference type="ARBA" id="ARBA00023158"/>
    </source>
</evidence>
<sequence>MDSSQKRKVDEIYSSEEEDADISESDMEAYEEEVYQRLKDGEFKVRLPDLNYRCPFCLGKKKQGYEYKSLVQHANGAGKISSSLKSRYREKAKHRALAMYLERDCAPVKEVVMEEVEEGQIIDVGGSSTGVKEVKYVYPWKGVLVNIERTFEDGRYVAPSGSGIKKQLAKDGFNPVRVHSLWDPDGNNTGKAIVEFTSDFSGFESATSFEKAFGSTGHVKGQYVIDRCGLGGMYGWVAKEDDYNSDSMQGIRKKGQLVTKLVDMVEEKNKNLEQVQLQYNETSYRLKNLAAQNEELTKKFNEGIFSKIRRIIWRSCLRRVQNLSSNWNLKSKSSRSIVKSWRNVRQRARVIDRSLLKRSERISQLVEAELEQAKSDENVLRIAEEQKTRRRYSRLDRYVDEDTKLVRCMLR</sequence>
<dbReference type="AlphaFoldDB" id="A0AA41VX54"/>
<dbReference type="EMBL" id="JAJJMA010311381">
    <property type="protein sequence ID" value="MCL7049053.1"/>
    <property type="molecule type" value="Genomic_DNA"/>
</dbReference>
<feature type="coiled-coil region" evidence="3">
    <location>
        <begin position="258"/>
        <end position="299"/>
    </location>
</feature>
<evidence type="ECO:0000256" key="4">
    <source>
        <dbReference type="SAM" id="MobiDB-lite"/>
    </source>
</evidence>
<dbReference type="InterPro" id="IPR045177">
    <property type="entry name" value="FDM1-5/IDN2"/>
</dbReference>
<dbReference type="Gene3D" id="3.30.70.2890">
    <property type="entry name" value="XS domain"/>
    <property type="match status" value="1"/>
</dbReference>
<organism evidence="7 8">
    <name type="scientific">Papaver nudicaule</name>
    <name type="common">Iceland poppy</name>
    <dbReference type="NCBI Taxonomy" id="74823"/>
    <lineage>
        <taxon>Eukaryota</taxon>
        <taxon>Viridiplantae</taxon>
        <taxon>Streptophyta</taxon>
        <taxon>Embryophyta</taxon>
        <taxon>Tracheophyta</taxon>
        <taxon>Spermatophyta</taxon>
        <taxon>Magnoliopsida</taxon>
        <taxon>Ranunculales</taxon>
        <taxon>Papaveraceae</taxon>
        <taxon>Papaveroideae</taxon>
        <taxon>Papaver</taxon>
    </lineage>
</organism>
<evidence type="ECO:0000313" key="7">
    <source>
        <dbReference type="EMBL" id="MCL7049053.1"/>
    </source>
</evidence>
<dbReference type="PANTHER" id="PTHR21596">
    <property type="entry name" value="RIBONUCLEASE P SUBUNIT P38"/>
    <property type="match status" value="1"/>
</dbReference>
<name>A0AA41VX54_PAPNU</name>
<dbReference type="GO" id="GO:0080188">
    <property type="term" value="P:gene silencing by siRNA-directed DNA methylation"/>
    <property type="evidence" value="ECO:0007669"/>
    <property type="project" value="InterPro"/>
</dbReference>
<dbReference type="Proteomes" id="UP001177140">
    <property type="component" value="Unassembled WGS sequence"/>
</dbReference>
<reference evidence="7" key="1">
    <citation type="submission" date="2022-03" db="EMBL/GenBank/DDBJ databases">
        <title>A functionally conserved STORR gene fusion in Papaver species that diverged 16.8 million years ago.</title>
        <authorList>
            <person name="Catania T."/>
        </authorList>
    </citation>
    <scope>NUCLEOTIDE SEQUENCE</scope>
    <source>
        <strain evidence="7">S-191538</strain>
    </source>
</reference>
<evidence type="ECO:0000256" key="3">
    <source>
        <dbReference type="SAM" id="Coils"/>
    </source>
</evidence>
<evidence type="ECO:0000256" key="1">
    <source>
        <dbReference type="ARBA" id="ARBA00023054"/>
    </source>
</evidence>
<accession>A0AA41VX54</accession>
<feature type="domain" description="XS" evidence="5">
    <location>
        <begin position="135"/>
        <end position="245"/>
    </location>
</feature>
<feature type="region of interest" description="Disordered" evidence="4">
    <location>
        <begin position="1"/>
        <end position="26"/>
    </location>
</feature>
<feature type="domain" description="Zinc finger-XS" evidence="6">
    <location>
        <begin position="54"/>
        <end position="98"/>
    </location>
</feature>
<keyword evidence="1 3" id="KW-0175">Coiled coil</keyword>
<feature type="coiled-coil region" evidence="3">
    <location>
        <begin position="356"/>
        <end position="386"/>
    </location>
</feature>
<keyword evidence="8" id="KW-1185">Reference proteome</keyword>
<keyword evidence="2" id="KW-0943">RNA-mediated gene silencing</keyword>
<feature type="compositionally biased region" description="Acidic residues" evidence="4">
    <location>
        <begin position="13"/>
        <end position="26"/>
    </location>
</feature>
<evidence type="ECO:0000259" key="6">
    <source>
        <dbReference type="Pfam" id="PF03470"/>
    </source>
</evidence>
<dbReference type="PANTHER" id="PTHR21596:SF3">
    <property type="entry name" value="FACTOR OF DNA METHYLATION 1-RELATED"/>
    <property type="match status" value="1"/>
</dbReference>
<comment type="caution">
    <text evidence="7">The sequence shown here is derived from an EMBL/GenBank/DDBJ whole genome shotgun (WGS) entry which is preliminary data.</text>
</comment>
<gene>
    <name evidence="7" type="ORF">MKW94_001216</name>
</gene>
<dbReference type="InterPro" id="IPR038588">
    <property type="entry name" value="XS_domain_sf"/>
</dbReference>
<protein>
    <submittedName>
        <fullName evidence="7">Uncharacterized protein</fullName>
    </submittedName>
</protein>
<dbReference type="InterPro" id="IPR005380">
    <property type="entry name" value="XS_domain"/>
</dbReference>
<proteinExistence type="predicted"/>
<dbReference type="Pfam" id="PF03468">
    <property type="entry name" value="XS"/>
    <property type="match status" value="1"/>
</dbReference>